<dbReference type="Pfam" id="PF13432">
    <property type="entry name" value="TPR_16"/>
    <property type="match status" value="1"/>
</dbReference>
<name>A0A0H1QZ17_9EURY</name>
<evidence type="ECO:0000256" key="1">
    <source>
        <dbReference type="ARBA" id="ARBA00022737"/>
    </source>
</evidence>
<dbReference type="AlphaFoldDB" id="A0A0H1QZ17"/>
<keyword evidence="5" id="KW-1185">Reference proteome</keyword>
<feature type="repeat" description="TPR" evidence="3">
    <location>
        <begin position="76"/>
        <end position="109"/>
    </location>
</feature>
<dbReference type="PANTHER" id="PTHR44943:SF8">
    <property type="entry name" value="TPR REPEAT-CONTAINING PROTEIN MJ0263"/>
    <property type="match status" value="1"/>
</dbReference>
<evidence type="ECO:0000313" key="4">
    <source>
        <dbReference type="EMBL" id="KLK88140.1"/>
    </source>
</evidence>
<dbReference type="EMBL" id="JXOJ01000002">
    <property type="protein sequence ID" value="KLK88140.1"/>
    <property type="molecule type" value="Genomic_DNA"/>
</dbReference>
<dbReference type="InterPro" id="IPR051685">
    <property type="entry name" value="Ycf3/AcsC/BcsC/TPR_MFPF"/>
</dbReference>
<dbReference type="RefSeq" id="WP_048181287.1">
    <property type="nucleotide sequence ID" value="NZ_JXOJ01000002.1"/>
</dbReference>
<organism evidence="4 5">
    <name type="scientific">Methanoculleus sediminis</name>
    <dbReference type="NCBI Taxonomy" id="1550566"/>
    <lineage>
        <taxon>Archaea</taxon>
        <taxon>Methanobacteriati</taxon>
        <taxon>Methanobacteriota</taxon>
        <taxon>Stenosarchaea group</taxon>
        <taxon>Methanomicrobia</taxon>
        <taxon>Methanomicrobiales</taxon>
        <taxon>Methanomicrobiaceae</taxon>
        <taxon>Methanoculleus</taxon>
    </lineage>
</organism>
<keyword evidence="1" id="KW-0677">Repeat</keyword>
<dbReference type="Gene3D" id="1.25.40.10">
    <property type="entry name" value="Tetratricopeptide repeat domain"/>
    <property type="match status" value="2"/>
</dbReference>
<dbReference type="PATRIC" id="fig|1550566.3.peg.755"/>
<dbReference type="Proteomes" id="UP000035301">
    <property type="component" value="Unassembled WGS sequence"/>
</dbReference>
<accession>A0A0H1QZ17</accession>
<sequence length="213" mass="23984">MATREESAEVWYHRGQGLCSTGDYSKAIACYDKALELSPDDPLYWRRKGFALIRAGRYEEAAASFDRALALDPDDATAWQRKGYVLAHLGEHDSAVACCDRALMLDPEHILAWQSRGWVLGAMCRYDEAADCYEAILAIDPERVSAAWHRNRMRERSELTALASEIREAERAIEVPACIRDVARERDYGNAGLARAVLRELVGRAERAVVQRP</sequence>
<dbReference type="Pfam" id="PF07719">
    <property type="entry name" value="TPR_2"/>
    <property type="match status" value="1"/>
</dbReference>
<keyword evidence="2 3" id="KW-0802">TPR repeat</keyword>
<dbReference type="PANTHER" id="PTHR44943">
    <property type="entry name" value="CELLULOSE SYNTHASE OPERON PROTEIN C"/>
    <property type="match status" value="1"/>
</dbReference>
<dbReference type="OrthoDB" id="115601at2157"/>
<dbReference type="SUPFAM" id="SSF48452">
    <property type="entry name" value="TPR-like"/>
    <property type="match status" value="1"/>
</dbReference>
<feature type="repeat" description="TPR" evidence="3">
    <location>
        <begin position="110"/>
        <end position="143"/>
    </location>
</feature>
<evidence type="ECO:0000256" key="3">
    <source>
        <dbReference type="PROSITE-ProRule" id="PRU00339"/>
    </source>
</evidence>
<proteinExistence type="predicted"/>
<dbReference type="InterPro" id="IPR013105">
    <property type="entry name" value="TPR_2"/>
</dbReference>
<gene>
    <name evidence="4" type="ORF">SZ63_03500</name>
</gene>
<reference evidence="4 5" key="1">
    <citation type="journal article" date="2015" name="Int. J. Syst. Evol. Microbiol.">
        <title>Methanoculleus sediminis sp. nov., a methanogen from sediments near a submarine mud volcano.</title>
        <authorList>
            <person name="Chen S.C."/>
            <person name="Chen M.F."/>
            <person name="Lai M.C."/>
            <person name="Weng C.Y."/>
            <person name="Wu S.Y."/>
            <person name="Lin S."/>
            <person name="Yang T.F."/>
            <person name="Chen P.C."/>
        </authorList>
    </citation>
    <scope>NUCLEOTIDE SEQUENCE [LARGE SCALE GENOMIC DNA]</scope>
    <source>
        <strain evidence="4 5">S3Fa</strain>
    </source>
</reference>
<feature type="repeat" description="TPR" evidence="3">
    <location>
        <begin position="8"/>
        <end position="41"/>
    </location>
</feature>
<dbReference type="InterPro" id="IPR019734">
    <property type="entry name" value="TPR_rpt"/>
</dbReference>
<evidence type="ECO:0000313" key="5">
    <source>
        <dbReference type="Proteomes" id="UP000035301"/>
    </source>
</evidence>
<dbReference type="PROSITE" id="PS50293">
    <property type="entry name" value="TPR_REGION"/>
    <property type="match status" value="2"/>
</dbReference>
<dbReference type="Pfam" id="PF00515">
    <property type="entry name" value="TPR_1"/>
    <property type="match status" value="1"/>
</dbReference>
<evidence type="ECO:0000256" key="2">
    <source>
        <dbReference type="ARBA" id="ARBA00022803"/>
    </source>
</evidence>
<dbReference type="STRING" id="1550566.SZ63_03500"/>
<comment type="caution">
    <text evidence="4">The sequence shown here is derived from an EMBL/GenBank/DDBJ whole genome shotgun (WGS) entry which is preliminary data.</text>
</comment>
<dbReference type="PROSITE" id="PS50005">
    <property type="entry name" value="TPR"/>
    <property type="match status" value="4"/>
</dbReference>
<protein>
    <submittedName>
        <fullName evidence="4">Uncharacterized protein</fullName>
    </submittedName>
</protein>
<dbReference type="SMART" id="SM00028">
    <property type="entry name" value="TPR"/>
    <property type="match status" value="4"/>
</dbReference>
<dbReference type="InterPro" id="IPR011990">
    <property type="entry name" value="TPR-like_helical_dom_sf"/>
</dbReference>
<feature type="repeat" description="TPR" evidence="3">
    <location>
        <begin position="42"/>
        <end position="75"/>
    </location>
</feature>